<dbReference type="AlphaFoldDB" id="A0A974PMC4"/>
<feature type="chain" id="PRO_5037133664" evidence="5">
    <location>
        <begin position="29"/>
        <end position="525"/>
    </location>
</feature>
<evidence type="ECO:0000313" key="7">
    <source>
        <dbReference type="EMBL" id="QRG06240.1"/>
    </source>
</evidence>
<name>A0A974PMC4_9HYPH</name>
<feature type="domain" description="Solute-binding protein family 5" evidence="6">
    <location>
        <begin position="71"/>
        <end position="434"/>
    </location>
</feature>
<organism evidence="7 8">
    <name type="scientific">Xanthobacter dioxanivorans</name>
    <dbReference type="NCBI Taxonomy" id="2528964"/>
    <lineage>
        <taxon>Bacteria</taxon>
        <taxon>Pseudomonadati</taxon>
        <taxon>Pseudomonadota</taxon>
        <taxon>Alphaproteobacteria</taxon>
        <taxon>Hyphomicrobiales</taxon>
        <taxon>Xanthobacteraceae</taxon>
        <taxon>Xanthobacter</taxon>
    </lineage>
</organism>
<dbReference type="CDD" id="cd08498">
    <property type="entry name" value="PBP2_NikA_DppA_OppA_like_2"/>
    <property type="match status" value="1"/>
</dbReference>
<keyword evidence="3" id="KW-0813">Transport</keyword>
<dbReference type="KEGG" id="xdi:EZH22_25255"/>
<accession>A0A974PMC4</accession>
<dbReference type="PANTHER" id="PTHR30290">
    <property type="entry name" value="PERIPLASMIC BINDING COMPONENT OF ABC TRANSPORTER"/>
    <property type="match status" value="1"/>
</dbReference>
<keyword evidence="4 5" id="KW-0732">Signal</keyword>
<dbReference type="RefSeq" id="WP_203193150.1">
    <property type="nucleotide sequence ID" value="NZ_CP063362.1"/>
</dbReference>
<feature type="signal peptide" evidence="5">
    <location>
        <begin position="1"/>
        <end position="28"/>
    </location>
</feature>
<dbReference type="PIRSF" id="PIRSF002741">
    <property type="entry name" value="MppA"/>
    <property type="match status" value="1"/>
</dbReference>
<sequence>MNRRPLFSRRLLVCFVLAMMGGAAPGVAQDLRVAVQVGPTTLDPHFFNYFANIGNLGNIYEALVTEDPAGKIQPQLATSWEAVTPTEWVFHLRDGVKFHNGASFGAQDVAFSIARTREIQGSPGSYTTFTGQIKSVEILNPLTIKLVTFSPSPYFLFDMARVFIVSAGSAAATTADYNQGSAAIGTGPFRSVSWTQGADWNLQRNDAWWGTPPPWKTARIRIIPNDAARVSALLAKDVDLIDRVPPSDLPRLETGPQFAVSSRPGLEVFALNIDTQRDITPFARGLTPQQTQNPLRQAAVRRALSLAINRKLLVERVFGPNAVPAYELSDVGDQERTGLEAQNFDPAQAKALLAEGGYPDGFELTLHGFSGVIAGDVQLVQGVAQFFSRIGVKTKVETMPPTVLFPGASRGDWSVYLSGSTVPYSLAPYKFYAMTPDPVRGFGSGNRLRFSNPQLDDVLSEALVTMDPSKRLGLVKKAALLVRELTPVIPLFHPVYNWASNREVTIYEARALPFTRIVSARLPGK</sequence>
<dbReference type="Gene3D" id="3.40.190.10">
    <property type="entry name" value="Periplasmic binding protein-like II"/>
    <property type="match status" value="1"/>
</dbReference>
<evidence type="ECO:0000313" key="8">
    <source>
        <dbReference type="Proteomes" id="UP000596427"/>
    </source>
</evidence>
<evidence type="ECO:0000256" key="5">
    <source>
        <dbReference type="SAM" id="SignalP"/>
    </source>
</evidence>
<evidence type="ECO:0000256" key="2">
    <source>
        <dbReference type="ARBA" id="ARBA00005695"/>
    </source>
</evidence>
<dbReference type="Gene3D" id="3.90.76.10">
    <property type="entry name" value="Dipeptide-binding Protein, Domain 1"/>
    <property type="match status" value="1"/>
</dbReference>
<evidence type="ECO:0000259" key="6">
    <source>
        <dbReference type="Pfam" id="PF00496"/>
    </source>
</evidence>
<dbReference type="GO" id="GO:0030288">
    <property type="term" value="C:outer membrane-bounded periplasmic space"/>
    <property type="evidence" value="ECO:0007669"/>
    <property type="project" value="UniProtKB-ARBA"/>
</dbReference>
<dbReference type="Proteomes" id="UP000596427">
    <property type="component" value="Chromosome"/>
</dbReference>
<comment type="subcellular location">
    <subcellularLocation>
        <location evidence="1">Periplasm</location>
    </subcellularLocation>
</comment>
<protein>
    <submittedName>
        <fullName evidence="7">ABC transporter substrate-binding protein</fullName>
    </submittedName>
</protein>
<dbReference type="SUPFAM" id="SSF53850">
    <property type="entry name" value="Periplasmic binding protein-like II"/>
    <property type="match status" value="1"/>
</dbReference>
<dbReference type="PANTHER" id="PTHR30290:SF9">
    <property type="entry name" value="OLIGOPEPTIDE-BINDING PROTEIN APPA"/>
    <property type="match status" value="1"/>
</dbReference>
<comment type="similarity">
    <text evidence="2">Belongs to the bacterial solute-binding protein 5 family.</text>
</comment>
<dbReference type="Gene3D" id="3.10.105.10">
    <property type="entry name" value="Dipeptide-binding Protein, Domain 3"/>
    <property type="match status" value="1"/>
</dbReference>
<evidence type="ECO:0000256" key="1">
    <source>
        <dbReference type="ARBA" id="ARBA00004418"/>
    </source>
</evidence>
<gene>
    <name evidence="7" type="ORF">EZH22_25255</name>
</gene>
<dbReference type="GO" id="GO:0015833">
    <property type="term" value="P:peptide transport"/>
    <property type="evidence" value="ECO:0007669"/>
    <property type="project" value="TreeGrafter"/>
</dbReference>
<dbReference type="GO" id="GO:0043190">
    <property type="term" value="C:ATP-binding cassette (ABC) transporter complex"/>
    <property type="evidence" value="ECO:0007669"/>
    <property type="project" value="InterPro"/>
</dbReference>
<dbReference type="InterPro" id="IPR000914">
    <property type="entry name" value="SBP_5_dom"/>
</dbReference>
<evidence type="ECO:0000256" key="4">
    <source>
        <dbReference type="ARBA" id="ARBA00022729"/>
    </source>
</evidence>
<dbReference type="GO" id="GO:1904680">
    <property type="term" value="F:peptide transmembrane transporter activity"/>
    <property type="evidence" value="ECO:0007669"/>
    <property type="project" value="TreeGrafter"/>
</dbReference>
<dbReference type="EMBL" id="CP063362">
    <property type="protein sequence ID" value="QRG06240.1"/>
    <property type="molecule type" value="Genomic_DNA"/>
</dbReference>
<keyword evidence="8" id="KW-1185">Reference proteome</keyword>
<dbReference type="InterPro" id="IPR039424">
    <property type="entry name" value="SBP_5"/>
</dbReference>
<evidence type="ECO:0000256" key="3">
    <source>
        <dbReference type="ARBA" id="ARBA00022448"/>
    </source>
</evidence>
<proteinExistence type="inferred from homology"/>
<reference evidence="7 8" key="1">
    <citation type="submission" date="2020-10" db="EMBL/GenBank/DDBJ databases">
        <title>Degradation of 1,4-Dioxane by Xanthobacter sp. YN2, via a Novel Group-2 Soluble Di-Iron Monooxygenase.</title>
        <authorList>
            <person name="Ma F."/>
            <person name="Wang Y."/>
            <person name="Yang J."/>
            <person name="Guo H."/>
            <person name="Su D."/>
            <person name="Yu L."/>
        </authorList>
    </citation>
    <scope>NUCLEOTIDE SEQUENCE [LARGE SCALE GENOMIC DNA]</scope>
    <source>
        <strain evidence="7 8">YN2</strain>
    </source>
</reference>
<dbReference type="InterPro" id="IPR030678">
    <property type="entry name" value="Peptide/Ni-bd"/>
</dbReference>
<dbReference type="Pfam" id="PF00496">
    <property type="entry name" value="SBP_bac_5"/>
    <property type="match status" value="1"/>
</dbReference>